<evidence type="ECO:0000313" key="2">
    <source>
        <dbReference type="EMBL" id="KAJ8988307.1"/>
    </source>
</evidence>
<feature type="region of interest" description="Disordered" evidence="1">
    <location>
        <begin position="294"/>
        <end position="359"/>
    </location>
</feature>
<proteinExistence type="predicted"/>
<dbReference type="Proteomes" id="UP001161757">
    <property type="component" value="Unassembled WGS sequence"/>
</dbReference>
<dbReference type="EMBL" id="JAJGCB010000019">
    <property type="protein sequence ID" value="KAJ8988307.1"/>
    <property type="molecule type" value="Genomic_DNA"/>
</dbReference>
<organism evidence="2 3">
    <name type="scientific">Exophiala dermatitidis</name>
    <name type="common">Black yeast-like fungus</name>
    <name type="synonym">Wangiella dermatitidis</name>
    <dbReference type="NCBI Taxonomy" id="5970"/>
    <lineage>
        <taxon>Eukaryota</taxon>
        <taxon>Fungi</taxon>
        <taxon>Dikarya</taxon>
        <taxon>Ascomycota</taxon>
        <taxon>Pezizomycotina</taxon>
        <taxon>Eurotiomycetes</taxon>
        <taxon>Chaetothyriomycetidae</taxon>
        <taxon>Chaetothyriales</taxon>
        <taxon>Herpotrichiellaceae</taxon>
        <taxon>Exophiala</taxon>
    </lineage>
</organism>
<feature type="region of interest" description="Disordered" evidence="1">
    <location>
        <begin position="207"/>
        <end position="263"/>
    </location>
</feature>
<dbReference type="AlphaFoldDB" id="A0AAN6IRX5"/>
<protein>
    <submittedName>
        <fullName evidence="2">Uncharacterized protein</fullName>
    </submittedName>
</protein>
<reference evidence="2" key="1">
    <citation type="submission" date="2023-01" db="EMBL/GenBank/DDBJ databases">
        <title>Exophiala dermititidis isolated from Cystic Fibrosis Patient.</title>
        <authorList>
            <person name="Kurbessoian T."/>
            <person name="Crocker A."/>
            <person name="Murante D."/>
            <person name="Hogan D.A."/>
            <person name="Stajich J.E."/>
        </authorList>
    </citation>
    <scope>NUCLEOTIDE SEQUENCE</scope>
    <source>
        <strain evidence="2">Ex8</strain>
    </source>
</reference>
<feature type="region of interest" description="Disordered" evidence="1">
    <location>
        <begin position="145"/>
        <end position="185"/>
    </location>
</feature>
<feature type="compositionally biased region" description="Polar residues" evidence="1">
    <location>
        <begin position="45"/>
        <end position="57"/>
    </location>
</feature>
<sequence>MSSRWHPDTVNRFPLSFEKPVGADRVACNRILVSTRSARPHRWSGDSSTKSSEQTAETLETLDDMSYDKLRQGTWAFEHSQINSSTSEAKGTSSTSLLKRALHFRLRRAPEPVEEKKDQPTPRLLVPDLTGATWKSRETVFTLPSTYDEEPVPPKPVFPAARTGPSGTPKPPNLGRNDMVSGKATDAPTRGLLAALHRASAQSSIVPGLSLNSSPLSMSTDNSTSSSSKVTAGHAHRAAQSARAETATATVKAKGKAKALSPAPSDKLNVKFERRADGKIVIDEEDAVKIQSLLDPDQLSVTGSGGARPRRPPQPSRTTTATTATSASTSTSTGATASPASPTEAPRLRGGGSNWQEKRYKRMVKSPSVLSTASTVDLVEADSPPSATPAAAAAAAGQSADAEKKILQAQIDEQQRREQNPLSLRFPSYTPVPPTSSSTALVHLPAPAYTAPSPQFQQSSLMLRPPLPAPQPLLPMARPPPFPPPGPANIYVMERKGGLVSRAVDLLIDVCDEIVGGGPGGPPDVVCVHGILHSVNHVWCPCCPYIPHNLA</sequence>
<gene>
    <name evidence="2" type="ORF">HRR80_007724</name>
</gene>
<evidence type="ECO:0000313" key="3">
    <source>
        <dbReference type="Proteomes" id="UP001161757"/>
    </source>
</evidence>
<evidence type="ECO:0000256" key="1">
    <source>
        <dbReference type="SAM" id="MobiDB-lite"/>
    </source>
</evidence>
<feature type="compositionally biased region" description="Low complexity" evidence="1">
    <location>
        <begin position="316"/>
        <end position="345"/>
    </location>
</feature>
<name>A0AAN6IRX5_EXODE</name>
<accession>A0AAN6IRX5</accession>
<feature type="region of interest" description="Disordered" evidence="1">
    <location>
        <begin position="38"/>
        <end position="57"/>
    </location>
</feature>
<feature type="compositionally biased region" description="Low complexity" evidence="1">
    <location>
        <begin position="213"/>
        <end position="252"/>
    </location>
</feature>
<comment type="caution">
    <text evidence="2">The sequence shown here is derived from an EMBL/GenBank/DDBJ whole genome shotgun (WGS) entry which is preliminary data.</text>
</comment>